<comment type="caution">
    <text evidence="8">The sequence shown here is derived from an EMBL/GenBank/DDBJ whole genome shotgun (WGS) entry which is preliminary data.</text>
</comment>
<evidence type="ECO:0000256" key="4">
    <source>
        <dbReference type="ARBA" id="ARBA00013208"/>
    </source>
</evidence>
<dbReference type="InterPro" id="IPR019758">
    <property type="entry name" value="Pept_S26A_signal_pept_1_CS"/>
</dbReference>
<keyword evidence="9" id="KW-1185">Reference proteome</keyword>
<keyword evidence="5" id="KW-0645">Protease</keyword>
<dbReference type="Gene3D" id="2.10.109.10">
    <property type="entry name" value="Umud Fragment, subunit A"/>
    <property type="match status" value="1"/>
</dbReference>
<evidence type="ECO:0000259" key="7">
    <source>
        <dbReference type="Pfam" id="PF10502"/>
    </source>
</evidence>
<dbReference type="InterPro" id="IPR019533">
    <property type="entry name" value="Peptidase_S26"/>
</dbReference>
<evidence type="ECO:0000313" key="9">
    <source>
        <dbReference type="Proteomes" id="UP001589890"/>
    </source>
</evidence>
<comment type="catalytic activity">
    <reaction evidence="1">
        <text>Cleavage of hydrophobic, N-terminal signal or leader sequences from secreted and periplasmic proteins.</text>
        <dbReference type="EC" id="3.4.21.89"/>
    </reaction>
</comment>
<accession>A0ABV6QTY2</accession>
<name>A0ABV6QTY2_9ACTN</name>
<sequence length="168" mass="17404">MLKVGVVAAGVVALGLVAASRRLTAVTVTGKSMEPALADGDRLLAWRQPRPLRAGDIVVLEAPYPAGLVVGETADGALEPPPWQTPPLARGEMSRRWIVKRVTALPGDAVPPDSAGRVPAGAVVPPGHLLVVGDNRPHSYDSRQVGFVPAERVLGLVVRRLGPSAGSA</sequence>
<dbReference type="Pfam" id="PF10502">
    <property type="entry name" value="Peptidase_S26"/>
    <property type="match status" value="2"/>
</dbReference>
<evidence type="ECO:0000256" key="1">
    <source>
        <dbReference type="ARBA" id="ARBA00000677"/>
    </source>
</evidence>
<protein>
    <recommendedName>
        <fullName evidence="4">signal peptidase I</fullName>
        <ecNumber evidence="4">3.4.21.89</ecNumber>
    </recommendedName>
</protein>
<dbReference type="PANTHER" id="PTHR43390:SF1">
    <property type="entry name" value="CHLOROPLAST PROCESSING PEPTIDASE"/>
    <property type="match status" value="1"/>
</dbReference>
<dbReference type="PROSITE" id="PS00761">
    <property type="entry name" value="SPASE_I_3"/>
    <property type="match status" value="1"/>
</dbReference>
<dbReference type="Proteomes" id="UP001589890">
    <property type="component" value="Unassembled WGS sequence"/>
</dbReference>
<feature type="domain" description="Peptidase S26" evidence="7">
    <location>
        <begin position="121"/>
        <end position="158"/>
    </location>
</feature>
<dbReference type="PANTHER" id="PTHR43390">
    <property type="entry name" value="SIGNAL PEPTIDASE I"/>
    <property type="match status" value="1"/>
</dbReference>
<dbReference type="EC" id="3.4.21.89" evidence="4"/>
<dbReference type="InterPro" id="IPR000223">
    <property type="entry name" value="Pept_S26A_signal_pept_1"/>
</dbReference>
<keyword evidence="6" id="KW-0378">Hydrolase</keyword>
<dbReference type="SUPFAM" id="SSF51306">
    <property type="entry name" value="LexA/Signal peptidase"/>
    <property type="match status" value="1"/>
</dbReference>
<organism evidence="8 9">
    <name type="scientific">Kribbella deserti</name>
    <dbReference type="NCBI Taxonomy" id="1926257"/>
    <lineage>
        <taxon>Bacteria</taxon>
        <taxon>Bacillati</taxon>
        <taxon>Actinomycetota</taxon>
        <taxon>Actinomycetes</taxon>
        <taxon>Propionibacteriales</taxon>
        <taxon>Kribbellaceae</taxon>
        <taxon>Kribbella</taxon>
    </lineage>
</organism>
<comment type="similarity">
    <text evidence="3">Belongs to the peptidase S26 family.</text>
</comment>
<reference evidence="8 9" key="1">
    <citation type="submission" date="2024-09" db="EMBL/GenBank/DDBJ databases">
        <authorList>
            <person name="Sun Q."/>
            <person name="Mori K."/>
        </authorList>
    </citation>
    <scope>NUCLEOTIDE SEQUENCE [LARGE SCALE GENOMIC DNA]</scope>
    <source>
        <strain evidence="8 9">CGMCC 1.15906</strain>
    </source>
</reference>
<gene>
    <name evidence="8" type="ORF">ACFFGN_28740</name>
</gene>
<proteinExistence type="inferred from homology"/>
<dbReference type="PRINTS" id="PR00727">
    <property type="entry name" value="LEADERPTASE"/>
</dbReference>
<dbReference type="CDD" id="cd06530">
    <property type="entry name" value="S26_SPase_I"/>
    <property type="match status" value="1"/>
</dbReference>
<evidence type="ECO:0000313" key="8">
    <source>
        <dbReference type="EMBL" id="MFC0628091.1"/>
    </source>
</evidence>
<dbReference type="InterPro" id="IPR036286">
    <property type="entry name" value="LexA/Signal_pep-like_sf"/>
</dbReference>
<comment type="subcellular location">
    <subcellularLocation>
        <location evidence="2">Cell membrane</location>
        <topology evidence="2">Single-pass type II membrane protein</topology>
    </subcellularLocation>
</comment>
<dbReference type="EMBL" id="JBHLTC010000037">
    <property type="protein sequence ID" value="MFC0628091.1"/>
    <property type="molecule type" value="Genomic_DNA"/>
</dbReference>
<evidence type="ECO:0000256" key="5">
    <source>
        <dbReference type="ARBA" id="ARBA00022670"/>
    </source>
</evidence>
<feature type="domain" description="Peptidase S26" evidence="7">
    <location>
        <begin position="8"/>
        <end position="110"/>
    </location>
</feature>
<dbReference type="PROSITE" id="PS00501">
    <property type="entry name" value="SPASE_I_1"/>
    <property type="match status" value="1"/>
</dbReference>
<evidence type="ECO:0000256" key="3">
    <source>
        <dbReference type="ARBA" id="ARBA00009370"/>
    </source>
</evidence>
<evidence type="ECO:0000256" key="6">
    <source>
        <dbReference type="ARBA" id="ARBA00022801"/>
    </source>
</evidence>
<evidence type="ECO:0000256" key="2">
    <source>
        <dbReference type="ARBA" id="ARBA00004401"/>
    </source>
</evidence>
<dbReference type="RefSeq" id="WP_380053662.1">
    <property type="nucleotide sequence ID" value="NZ_JBHLTC010000037.1"/>
</dbReference>
<dbReference type="InterPro" id="IPR019756">
    <property type="entry name" value="Pept_S26A_signal_pept_1_Ser-AS"/>
</dbReference>